<evidence type="ECO:0000313" key="2">
    <source>
        <dbReference type="Proteomes" id="UP000054630"/>
    </source>
</evidence>
<dbReference type="STRING" id="6336.A0A0V0SF93"/>
<name>A0A0V0SF93_9BILA</name>
<dbReference type="AlphaFoldDB" id="A0A0V0SF93"/>
<accession>A0A0V0SF93</accession>
<dbReference type="Proteomes" id="UP000054630">
    <property type="component" value="Unassembled WGS sequence"/>
</dbReference>
<keyword evidence="2" id="KW-1185">Reference proteome</keyword>
<comment type="caution">
    <text evidence="1">The sequence shown here is derived from an EMBL/GenBank/DDBJ whole genome shotgun (WGS) entry which is preliminary data.</text>
</comment>
<sequence>MLGLIWVLREFRPYLYGQRFLEPEGQVAWWLESLTELDFEVEHSVGRLYGNADALSRSSCIQCGRLIEGSACAVQAAKLRPEVATQGYREQLFGAQQAEPEIRLLRQ</sequence>
<gene>
    <name evidence="1" type="ORF">T07_11200</name>
</gene>
<dbReference type="EMBL" id="JYDL01000012">
    <property type="protein sequence ID" value="KRX25488.1"/>
    <property type="molecule type" value="Genomic_DNA"/>
</dbReference>
<reference evidence="1 2" key="1">
    <citation type="submission" date="2015-01" db="EMBL/GenBank/DDBJ databases">
        <title>Evolution of Trichinella species and genotypes.</title>
        <authorList>
            <person name="Korhonen P.K."/>
            <person name="Edoardo P."/>
            <person name="Giuseppe L.R."/>
            <person name="Gasser R.B."/>
        </authorList>
    </citation>
    <scope>NUCLEOTIDE SEQUENCE [LARGE SCALE GENOMIC DNA]</scope>
    <source>
        <strain evidence="1">ISS37</strain>
    </source>
</reference>
<protein>
    <submittedName>
        <fullName evidence="1">Uncharacterized protein</fullName>
    </submittedName>
</protein>
<organism evidence="1 2">
    <name type="scientific">Trichinella nelsoni</name>
    <dbReference type="NCBI Taxonomy" id="6336"/>
    <lineage>
        <taxon>Eukaryota</taxon>
        <taxon>Metazoa</taxon>
        <taxon>Ecdysozoa</taxon>
        <taxon>Nematoda</taxon>
        <taxon>Enoplea</taxon>
        <taxon>Dorylaimia</taxon>
        <taxon>Trichinellida</taxon>
        <taxon>Trichinellidae</taxon>
        <taxon>Trichinella</taxon>
    </lineage>
</organism>
<evidence type="ECO:0000313" key="1">
    <source>
        <dbReference type="EMBL" id="KRX25488.1"/>
    </source>
</evidence>
<dbReference type="OrthoDB" id="427924at2759"/>
<proteinExistence type="predicted"/>